<comment type="caution">
    <text evidence="1">The sequence shown here is derived from an EMBL/GenBank/DDBJ whole genome shotgun (WGS) entry which is preliminary data.</text>
</comment>
<gene>
    <name evidence="1" type="ORF">J7S78_13330</name>
</gene>
<dbReference type="EMBL" id="JAGKON010000013">
    <property type="protein sequence ID" value="MBQ0600773.1"/>
    <property type="molecule type" value="Genomic_DNA"/>
</dbReference>
<evidence type="ECO:0000313" key="1">
    <source>
        <dbReference type="EMBL" id="MBQ0600773.1"/>
    </source>
</evidence>
<evidence type="ECO:0000313" key="2">
    <source>
        <dbReference type="Proteomes" id="UP000673434"/>
    </source>
</evidence>
<sequence length="142" mass="15885">MRDIIKSIVDAIDYQKMIRHDSHPVFGQFVVVGPNFGPIESRLGYCVQVRKKVGQFGSDIVFLRHRDGNLTTHENNCYVAVSEQQERLARSVFKVLPDEEEPELGYRDPNGVHETGFVIENSASKAATGGHSVVITVRRSTS</sequence>
<dbReference type="Proteomes" id="UP000673434">
    <property type="component" value="Unassembled WGS sequence"/>
</dbReference>
<name>A0AAP2BID7_KLEOX</name>
<dbReference type="RefSeq" id="WP_210846181.1">
    <property type="nucleotide sequence ID" value="NZ_JAGKON010000013.1"/>
</dbReference>
<dbReference type="AlphaFoldDB" id="A0AAP2BID7"/>
<protein>
    <submittedName>
        <fullName evidence="1">Plasmid protein</fullName>
    </submittedName>
</protein>
<accession>A0AAP2BID7</accession>
<reference evidence="1 2" key="1">
    <citation type="submission" date="2021-03" db="EMBL/GenBank/DDBJ databases">
        <authorList>
            <person name="Stanton E."/>
        </authorList>
    </citation>
    <scope>NUCLEOTIDE SEQUENCE [LARGE SCALE GENOMIC DNA]</scope>
    <source>
        <strain evidence="1 2">2020EL-00037</strain>
    </source>
</reference>
<keyword evidence="2" id="KW-1185">Reference proteome</keyword>
<proteinExistence type="predicted"/>
<organism evidence="1 2">
    <name type="scientific">Klebsiella oxytoca</name>
    <dbReference type="NCBI Taxonomy" id="571"/>
    <lineage>
        <taxon>Bacteria</taxon>
        <taxon>Pseudomonadati</taxon>
        <taxon>Pseudomonadota</taxon>
        <taxon>Gammaproteobacteria</taxon>
        <taxon>Enterobacterales</taxon>
        <taxon>Enterobacteriaceae</taxon>
        <taxon>Klebsiella/Raoultella group</taxon>
        <taxon>Klebsiella</taxon>
    </lineage>
</organism>